<evidence type="ECO:0000256" key="8">
    <source>
        <dbReference type="ARBA" id="ARBA00022692"/>
    </source>
</evidence>
<comment type="subcellular location">
    <subcellularLocation>
        <location evidence="2">Cell inner membrane</location>
        <topology evidence="2">Multi-pass membrane protein</topology>
    </subcellularLocation>
</comment>
<evidence type="ECO:0000256" key="4">
    <source>
        <dbReference type="ARBA" id="ARBA00022475"/>
    </source>
</evidence>
<comment type="catalytic activity">
    <reaction evidence="1">
        <text>ATP + protein L-histidine = ADP + protein N-phospho-L-histidine.</text>
        <dbReference type="EC" id="2.7.13.3"/>
    </reaction>
</comment>
<dbReference type="Gene3D" id="3.30.565.10">
    <property type="entry name" value="Histidine kinase-like ATPase, C-terminal domain"/>
    <property type="match status" value="1"/>
</dbReference>
<dbReference type="InterPro" id="IPR003660">
    <property type="entry name" value="HAMP_dom"/>
</dbReference>
<dbReference type="InterPro" id="IPR036890">
    <property type="entry name" value="HATPase_C_sf"/>
</dbReference>
<dbReference type="InterPro" id="IPR036097">
    <property type="entry name" value="HisK_dim/P_sf"/>
</dbReference>
<evidence type="ECO:0000313" key="18">
    <source>
        <dbReference type="EMBL" id="TMM47858.1"/>
    </source>
</evidence>
<evidence type="ECO:0000259" key="17">
    <source>
        <dbReference type="PROSITE" id="PS50885"/>
    </source>
</evidence>
<evidence type="ECO:0000313" key="19">
    <source>
        <dbReference type="Proteomes" id="UP000307702"/>
    </source>
</evidence>
<dbReference type="InterPro" id="IPR003661">
    <property type="entry name" value="HisK_dim/P_dom"/>
</dbReference>
<evidence type="ECO:0000259" key="16">
    <source>
        <dbReference type="PROSITE" id="PS50109"/>
    </source>
</evidence>
<sequence>MKILPRSAFGQTVLLISFLLFINQIVSYISFALYVIEPNQQQINQLLAKQVRVVFIDIGDARLSPKMAKAFHNETGIGVYYAADAYKFGLAEAGLYPYRSEQMSLLLGGPAEVRISQGDEYLFWIRAPQAPHLWVKIPLMGMEEGNFSPLIFFMAFIGLLSIMGGWLFVRQLNRPLKSLEIAAENVGRGNFPEPLVERGTSEIMAVTQAFNHMSKGIKRLEDDRNLLMAGISHDLRTPLTRIRLASEMMQDQDTFLKEGIETDIDDMNNIIDQFIDYIRHDSKDKAELGDVNILVKEVLNIETPNNRTITFHPSDCPKIPLRHVAVKRALANLVQNAIRYTSDDIDVFTGIERSVEHGVGQDYVFVNVSDHGAGIPTADIDRLFQPFTQGDTARGTGGSGLGLAIIKRVVDKHGGKVKLSNKVSGGLEAKIYLPVKSSGAVF</sequence>
<feature type="domain" description="Histidine kinase" evidence="16">
    <location>
        <begin position="230"/>
        <end position="437"/>
    </location>
</feature>
<gene>
    <name evidence="18" type="primary">envZ</name>
    <name evidence="18" type="ORF">FCS21_02515</name>
</gene>
<dbReference type="PROSITE" id="PS50885">
    <property type="entry name" value="HAMP"/>
    <property type="match status" value="1"/>
</dbReference>
<dbReference type="EMBL" id="SZVP01000001">
    <property type="protein sequence ID" value="TMM47858.1"/>
    <property type="molecule type" value="Genomic_DNA"/>
</dbReference>
<evidence type="ECO:0000256" key="3">
    <source>
        <dbReference type="ARBA" id="ARBA00012438"/>
    </source>
</evidence>
<evidence type="ECO:0000256" key="13">
    <source>
        <dbReference type="ARBA" id="ARBA00023012"/>
    </source>
</evidence>
<dbReference type="InterPro" id="IPR050980">
    <property type="entry name" value="2C_sensor_his_kinase"/>
</dbReference>
<keyword evidence="12 15" id="KW-1133">Transmembrane helix</keyword>
<dbReference type="OrthoDB" id="9804645at2"/>
<dbReference type="Gene3D" id="1.10.287.130">
    <property type="match status" value="1"/>
</dbReference>
<dbReference type="CDD" id="cd06225">
    <property type="entry name" value="HAMP"/>
    <property type="match status" value="1"/>
</dbReference>
<evidence type="ECO:0000256" key="6">
    <source>
        <dbReference type="ARBA" id="ARBA00022553"/>
    </source>
</evidence>
<keyword evidence="14 15" id="KW-0472">Membrane</keyword>
<dbReference type="Pfam" id="PF00512">
    <property type="entry name" value="HisKA"/>
    <property type="match status" value="1"/>
</dbReference>
<evidence type="ECO:0000256" key="7">
    <source>
        <dbReference type="ARBA" id="ARBA00022679"/>
    </source>
</evidence>
<dbReference type="Pfam" id="PF02518">
    <property type="entry name" value="HATPase_c"/>
    <property type="match status" value="1"/>
</dbReference>
<name>A0A8H2JST0_9GAMM</name>
<dbReference type="GO" id="GO:0005886">
    <property type="term" value="C:plasma membrane"/>
    <property type="evidence" value="ECO:0007669"/>
    <property type="project" value="UniProtKB-SubCell"/>
</dbReference>
<keyword evidence="13" id="KW-0902">Two-component regulatory system</keyword>
<dbReference type="NCBIfam" id="NF007004">
    <property type="entry name" value="PRK09467.1"/>
    <property type="match status" value="1"/>
</dbReference>
<accession>A0A8H2JST0</accession>
<keyword evidence="6" id="KW-0597">Phosphoprotein</keyword>
<evidence type="ECO:0000256" key="12">
    <source>
        <dbReference type="ARBA" id="ARBA00022989"/>
    </source>
</evidence>
<feature type="transmembrane region" description="Helical" evidence="15">
    <location>
        <begin position="12"/>
        <end position="36"/>
    </location>
</feature>
<dbReference type="SUPFAM" id="SSF47384">
    <property type="entry name" value="Homodimeric domain of signal transducing histidine kinase"/>
    <property type="match status" value="1"/>
</dbReference>
<evidence type="ECO:0000256" key="2">
    <source>
        <dbReference type="ARBA" id="ARBA00004429"/>
    </source>
</evidence>
<keyword evidence="9" id="KW-0547">Nucleotide-binding</keyword>
<keyword evidence="19" id="KW-1185">Reference proteome</keyword>
<dbReference type="SUPFAM" id="SSF55874">
    <property type="entry name" value="ATPase domain of HSP90 chaperone/DNA topoisomerase II/histidine kinase"/>
    <property type="match status" value="1"/>
</dbReference>
<dbReference type="PRINTS" id="PR00344">
    <property type="entry name" value="BCTRLSENSOR"/>
</dbReference>
<proteinExistence type="predicted"/>
<dbReference type="SMART" id="SM00388">
    <property type="entry name" value="HisKA"/>
    <property type="match status" value="1"/>
</dbReference>
<dbReference type="PANTHER" id="PTHR44936:SF5">
    <property type="entry name" value="SENSOR HISTIDINE KINASE ENVZ"/>
    <property type="match status" value="1"/>
</dbReference>
<keyword evidence="10 18" id="KW-0418">Kinase</keyword>
<feature type="domain" description="HAMP" evidence="17">
    <location>
        <begin position="170"/>
        <end position="222"/>
    </location>
</feature>
<dbReference type="Proteomes" id="UP000307702">
    <property type="component" value="Unassembled WGS sequence"/>
</dbReference>
<keyword evidence="4" id="KW-1003">Cell membrane</keyword>
<dbReference type="Pfam" id="PF00672">
    <property type="entry name" value="HAMP"/>
    <property type="match status" value="1"/>
</dbReference>
<dbReference type="GO" id="GO:0005524">
    <property type="term" value="F:ATP binding"/>
    <property type="evidence" value="ECO:0007669"/>
    <property type="project" value="UniProtKB-KW"/>
</dbReference>
<dbReference type="InterPro" id="IPR005467">
    <property type="entry name" value="His_kinase_dom"/>
</dbReference>
<evidence type="ECO:0000256" key="5">
    <source>
        <dbReference type="ARBA" id="ARBA00022519"/>
    </source>
</evidence>
<dbReference type="EC" id="2.7.13.3" evidence="3"/>
<dbReference type="InterPro" id="IPR004358">
    <property type="entry name" value="Sig_transdc_His_kin-like_C"/>
</dbReference>
<dbReference type="SMART" id="SM00304">
    <property type="entry name" value="HAMP"/>
    <property type="match status" value="1"/>
</dbReference>
<evidence type="ECO:0000256" key="9">
    <source>
        <dbReference type="ARBA" id="ARBA00022741"/>
    </source>
</evidence>
<dbReference type="PROSITE" id="PS50109">
    <property type="entry name" value="HIS_KIN"/>
    <property type="match status" value="1"/>
</dbReference>
<reference evidence="18 19" key="1">
    <citation type="submission" date="2019-05" db="EMBL/GenBank/DDBJ databases">
        <title>Colwellia ponticola sp. nov., isolated from seawater.</title>
        <authorList>
            <person name="Yoon J.-H."/>
        </authorList>
    </citation>
    <scope>NUCLEOTIDE SEQUENCE [LARGE SCALE GENOMIC DNA]</scope>
    <source>
        <strain evidence="18 19">OISW-25</strain>
    </source>
</reference>
<evidence type="ECO:0000256" key="15">
    <source>
        <dbReference type="SAM" id="Phobius"/>
    </source>
</evidence>
<dbReference type="SMART" id="SM00387">
    <property type="entry name" value="HATPase_c"/>
    <property type="match status" value="1"/>
</dbReference>
<dbReference type="AlphaFoldDB" id="A0A8H2JST0"/>
<comment type="caution">
    <text evidence="18">The sequence shown here is derived from an EMBL/GenBank/DDBJ whole genome shotgun (WGS) entry which is preliminary data.</text>
</comment>
<evidence type="ECO:0000256" key="1">
    <source>
        <dbReference type="ARBA" id="ARBA00000085"/>
    </source>
</evidence>
<evidence type="ECO:0000256" key="10">
    <source>
        <dbReference type="ARBA" id="ARBA00022777"/>
    </source>
</evidence>
<keyword evidence="5" id="KW-0997">Cell inner membrane</keyword>
<evidence type="ECO:0000256" key="11">
    <source>
        <dbReference type="ARBA" id="ARBA00022840"/>
    </source>
</evidence>
<evidence type="ECO:0000256" key="14">
    <source>
        <dbReference type="ARBA" id="ARBA00023136"/>
    </source>
</evidence>
<keyword evidence="8 15" id="KW-0812">Transmembrane</keyword>
<dbReference type="CDD" id="cd00082">
    <property type="entry name" value="HisKA"/>
    <property type="match status" value="1"/>
</dbReference>
<protein>
    <recommendedName>
        <fullName evidence="3">histidine kinase</fullName>
        <ecNumber evidence="3">2.7.13.3</ecNumber>
    </recommendedName>
</protein>
<dbReference type="PANTHER" id="PTHR44936">
    <property type="entry name" value="SENSOR PROTEIN CREC"/>
    <property type="match status" value="1"/>
</dbReference>
<organism evidence="18 19">
    <name type="scientific">Colwellia ponticola</name>
    <dbReference type="NCBI Taxonomy" id="2304625"/>
    <lineage>
        <taxon>Bacteria</taxon>
        <taxon>Pseudomonadati</taxon>
        <taxon>Pseudomonadota</taxon>
        <taxon>Gammaproteobacteria</taxon>
        <taxon>Alteromonadales</taxon>
        <taxon>Colwelliaceae</taxon>
        <taxon>Colwellia</taxon>
    </lineage>
</organism>
<feature type="transmembrane region" description="Helical" evidence="15">
    <location>
        <begin position="150"/>
        <end position="169"/>
    </location>
</feature>
<dbReference type="InterPro" id="IPR003594">
    <property type="entry name" value="HATPase_dom"/>
</dbReference>
<keyword evidence="7 18" id="KW-0808">Transferase</keyword>
<dbReference type="RefSeq" id="WP_138620387.1">
    <property type="nucleotide sequence ID" value="NZ_SZVP01000001.1"/>
</dbReference>
<dbReference type="FunFam" id="1.10.287.130:FF:000006">
    <property type="entry name" value="Osmolarity two-component histidine kinase EnvZ"/>
    <property type="match status" value="1"/>
</dbReference>
<keyword evidence="11" id="KW-0067">ATP-binding</keyword>
<dbReference type="GO" id="GO:0000155">
    <property type="term" value="F:phosphorelay sensor kinase activity"/>
    <property type="evidence" value="ECO:0007669"/>
    <property type="project" value="InterPro"/>
</dbReference>